<dbReference type="PROSITE" id="PS51186">
    <property type="entry name" value="GNAT"/>
    <property type="match status" value="1"/>
</dbReference>
<comment type="caution">
    <text evidence="2">The sequence shown here is derived from an EMBL/GenBank/DDBJ whole genome shotgun (WGS) entry which is preliminary data.</text>
</comment>
<proteinExistence type="predicted"/>
<feature type="domain" description="N-acetyltransferase" evidence="1">
    <location>
        <begin position="169"/>
        <end position="313"/>
    </location>
</feature>
<gene>
    <name evidence="2" type="ORF">TH30_03030</name>
</gene>
<reference evidence="2 3" key="1">
    <citation type="submission" date="2014-07" db="EMBL/GenBank/DDBJ databases">
        <title>Draft genome sequence of Thalassospira profundimaris PR54-5.</title>
        <authorList>
            <person name="Lai Q."/>
            <person name="Shao Z."/>
        </authorList>
    </citation>
    <scope>NUCLEOTIDE SEQUENCE [LARGE SCALE GENOMIC DNA]</scope>
    <source>
        <strain evidence="2 3">PR54-5</strain>
    </source>
</reference>
<name>A0A367X6V1_9PROT</name>
<dbReference type="Proteomes" id="UP000252255">
    <property type="component" value="Unassembled WGS sequence"/>
</dbReference>
<dbReference type="EMBL" id="JPWI01000001">
    <property type="protein sequence ID" value="RCK49307.1"/>
    <property type="molecule type" value="Genomic_DNA"/>
</dbReference>
<dbReference type="InterPro" id="IPR000182">
    <property type="entry name" value="GNAT_dom"/>
</dbReference>
<protein>
    <recommendedName>
        <fullName evidence="1">N-acetyltransferase domain-containing protein</fullName>
    </recommendedName>
</protein>
<dbReference type="InterPro" id="IPR016181">
    <property type="entry name" value="Acyl_CoA_acyltransferase"/>
</dbReference>
<dbReference type="AlphaFoldDB" id="A0A367X6V1"/>
<dbReference type="RefSeq" id="WP_114096571.1">
    <property type="nucleotide sequence ID" value="NZ_JPWI01000001.1"/>
</dbReference>
<organism evidence="2 3">
    <name type="scientific">Thalassospira profundimaris</name>
    <dbReference type="NCBI Taxonomy" id="502049"/>
    <lineage>
        <taxon>Bacteria</taxon>
        <taxon>Pseudomonadati</taxon>
        <taxon>Pseudomonadota</taxon>
        <taxon>Alphaproteobacteria</taxon>
        <taxon>Rhodospirillales</taxon>
        <taxon>Thalassospiraceae</taxon>
        <taxon>Thalassospira</taxon>
    </lineage>
</organism>
<dbReference type="OrthoDB" id="7331388at2"/>
<evidence type="ECO:0000313" key="3">
    <source>
        <dbReference type="Proteomes" id="UP000252255"/>
    </source>
</evidence>
<dbReference type="GO" id="GO:0016747">
    <property type="term" value="F:acyltransferase activity, transferring groups other than amino-acyl groups"/>
    <property type="evidence" value="ECO:0007669"/>
    <property type="project" value="InterPro"/>
</dbReference>
<dbReference type="SUPFAM" id="SSF55729">
    <property type="entry name" value="Acyl-CoA N-acyltransferases (Nat)"/>
    <property type="match status" value="1"/>
</dbReference>
<evidence type="ECO:0000313" key="2">
    <source>
        <dbReference type="EMBL" id="RCK49307.1"/>
    </source>
</evidence>
<dbReference type="Gene3D" id="3.40.630.30">
    <property type="match status" value="1"/>
</dbReference>
<sequence length="314" mass="35474">MTRTLLPVSPDNVKRFADLRRTVSTEEVRNYMATIDYEAVVLREGTDYFFEDDAGQMTAAVSIVRNNDKTDTPNILISVDVLQKDPRTLTDAACDALRSVEDTYEQSTIIKLIPPEDVAFVEQDLQALGFEKKASNYRYIRPAGPVEPDQFPHAQRALDKGYTSIILDDDFIKKTPDIFEQLTDIHNRAFASWETTVPTAPERIRALYEGGANVFFIGMLGDEIVANVVSLNLGSHVLSPRLATLRKHWGSGVTDLVSRHLINDAAKRWNLPVLAYVDARNAASWKALERFGFERVHETIQWERHIPAGNPFRI</sequence>
<accession>A0A367X6V1</accession>
<evidence type="ECO:0000259" key="1">
    <source>
        <dbReference type="PROSITE" id="PS51186"/>
    </source>
</evidence>